<name>A0ABY4B0N6_9MICO</name>
<dbReference type="EMBL" id="CP094533">
    <property type="protein sequence ID" value="UOE26580.1"/>
    <property type="molecule type" value="Genomic_DNA"/>
</dbReference>
<gene>
    <name evidence="2" type="ORF">MTP13_02010</name>
</gene>
<feature type="chain" id="PRO_5046171598" evidence="1">
    <location>
        <begin position="21"/>
        <end position="164"/>
    </location>
</feature>
<protein>
    <submittedName>
        <fullName evidence="2">Uncharacterized protein</fullName>
    </submittedName>
</protein>
<organism evidence="2 3">
    <name type="scientific">Agromyces soli</name>
    <dbReference type="NCBI Taxonomy" id="659012"/>
    <lineage>
        <taxon>Bacteria</taxon>
        <taxon>Bacillati</taxon>
        <taxon>Actinomycetota</taxon>
        <taxon>Actinomycetes</taxon>
        <taxon>Micrococcales</taxon>
        <taxon>Microbacteriaceae</taxon>
        <taxon>Agromyces</taxon>
    </lineage>
</organism>
<reference evidence="2 3" key="1">
    <citation type="submission" date="2022-03" db="EMBL/GenBank/DDBJ databases">
        <title>Agromyces sp. isolated from the gut of P. brevitarsis seulensis larvae.</title>
        <authorList>
            <person name="Won M."/>
            <person name="Kwon S.-W."/>
        </authorList>
    </citation>
    <scope>NUCLEOTIDE SEQUENCE [LARGE SCALE GENOMIC DNA]</scope>
    <source>
        <strain evidence="2 3">KACC 16215</strain>
    </source>
</reference>
<keyword evidence="1" id="KW-0732">Signal</keyword>
<accession>A0ABY4B0N6</accession>
<feature type="signal peptide" evidence="1">
    <location>
        <begin position="1"/>
        <end position="20"/>
    </location>
</feature>
<sequence>MLTVATGALGGVAFASAASAADQGILPAIKAYGSEFYTQAQIDDVWRDVTGNWSAPLPGGKEFPAGAPAFFHPTEPNNDLYEVGLPVEIAGRYWRCMWLDEAVHGSNAIDRSRAANWLADFAKIPELEGRIDNAYDAKMAALAKRGGVTPFEAELDVECAGITE</sequence>
<evidence type="ECO:0000313" key="2">
    <source>
        <dbReference type="EMBL" id="UOE26580.1"/>
    </source>
</evidence>
<evidence type="ECO:0000256" key="1">
    <source>
        <dbReference type="SAM" id="SignalP"/>
    </source>
</evidence>
<evidence type="ECO:0000313" key="3">
    <source>
        <dbReference type="Proteomes" id="UP000831304"/>
    </source>
</evidence>
<dbReference type="RefSeq" id="WP_243569397.1">
    <property type="nucleotide sequence ID" value="NZ_BAAARD010000005.1"/>
</dbReference>
<dbReference type="Proteomes" id="UP000831304">
    <property type="component" value="Chromosome"/>
</dbReference>
<proteinExistence type="predicted"/>
<keyword evidence="3" id="KW-1185">Reference proteome</keyword>